<dbReference type="Pfam" id="PF00561">
    <property type="entry name" value="Abhydrolase_1"/>
    <property type="match status" value="1"/>
</dbReference>
<dbReference type="SUPFAM" id="SSF53474">
    <property type="entry name" value="alpha/beta-Hydrolases"/>
    <property type="match status" value="1"/>
</dbReference>
<dbReference type="InterPro" id="IPR000073">
    <property type="entry name" value="AB_hydrolase_1"/>
</dbReference>
<feature type="domain" description="AB hydrolase-1" evidence="2">
    <location>
        <begin position="27"/>
        <end position="263"/>
    </location>
</feature>
<dbReference type="PANTHER" id="PTHR43329">
    <property type="entry name" value="EPOXIDE HYDROLASE"/>
    <property type="match status" value="1"/>
</dbReference>
<organism evidence="3 4">
    <name type="scientific">Actinomadura fulvescens</name>
    <dbReference type="NCBI Taxonomy" id="46160"/>
    <lineage>
        <taxon>Bacteria</taxon>
        <taxon>Bacillati</taxon>
        <taxon>Actinomycetota</taxon>
        <taxon>Actinomycetes</taxon>
        <taxon>Streptosporangiales</taxon>
        <taxon>Thermomonosporaceae</taxon>
        <taxon>Actinomadura</taxon>
    </lineage>
</organism>
<dbReference type="PRINTS" id="PR00412">
    <property type="entry name" value="EPOXHYDRLASE"/>
</dbReference>
<evidence type="ECO:0000313" key="4">
    <source>
        <dbReference type="Proteomes" id="UP001501509"/>
    </source>
</evidence>
<evidence type="ECO:0000313" key="3">
    <source>
        <dbReference type="EMBL" id="GAA2601588.1"/>
    </source>
</evidence>
<keyword evidence="1 3" id="KW-0378">Hydrolase</keyword>
<evidence type="ECO:0000259" key="2">
    <source>
        <dbReference type="Pfam" id="PF00561"/>
    </source>
</evidence>
<protein>
    <submittedName>
        <fullName evidence="3">Alpha/beta hydrolase</fullName>
    </submittedName>
</protein>
<proteinExistence type="predicted"/>
<evidence type="ECO:0000256" key="1">
    <source>
        <dbReference type="ARBA" id="ARBA00022801"/>
    </source>
</evidence>
<comment type="caution">
    <text evidence="3">The sequence shown here is derived from an EMBL/GenBank/DDBJ whole genome shotgun (WGS) entry which is preliminary data.</text>
</comment>
<dbReference type="Proteomes" id="UP001501509">
    <property type="component" value="Unassembled WGS sequence"/>
</dbReference>
<dbReference type="InterPro" id="IPR000639">
    <property type="entry name" value="Epox_hydrolase-like"/>
</dbReference>
<sequence length="281" mass="30656">MTAQLQIPTGVGAFDALAAGPEDGREVLLLHGFPQGALEWEHQLDALAAAGLRAVAPDQRGYSPGVRPEDVAGYQMKELVGDVLRITDALGWTRFDLVGHDWGAAVAWALADQHPGRLRTLTAVSVPHPGPFAEALRSDEDQRRRSGYLEMFRQEGDGAERFFLDGGAAGLRGMLQHSVPAEKLDEYVRRLSEPGAMTAALNWYRATRPEEVVAGPITVPTLYVWSTEDIGVGAAAALATEDWVSGPYRFESFEGVSHWVPEEAARRLSTELLAHLERHGR</sequence>
<dbReference type="GO" id="GO:0016787">
    <property type="term" value="F:hydrolase activity"/>
    <property type="evidence" value="ECO:0007669"/>
    <property type="project" value="UniProtKB-KW"/>
</dbReference>
<gene>
    <name evidence="3" type="ORF">GCM10010411_39170</name>
</gene>
<keyword evidence="4" id="KW-1185">Reference proteome</keyword>
<name>A0ABP6C6I0_9ACTN</name>
<dbReference type="EMBL" id="BAAATD010000005">
    <property type="protein sequence ID" value="GAA2601588.1"/>
    <property type="molecule type" value="Genomic_DNA"/>
</dbReference>
<reference evidence="4" key="1">
    <citation type="journal article" date="2019" name="Int. J. Syst. Evol. Microbiol.">
        <title>The Global Catalogue of Microorganisms (GCM) 10K type strain sequencing project: providing services to taxonomists for standard genome sequencing and annotation.</title>
        <authorList>
            <consortium name="The Broad Institute Genomics Platform"/>
            <consortium name="The Broad Institute Genome Sequencing Center for Infectious Disease"/>
            <person name="Wu L."/>
            <person name="Ma J."/>
        </authorList>
    </citation>
    <scope>NUCLEOTIDE SEQUENCE [LARGE SCALE GENOMIC DNA]</scope>
    <source>
        <strain evidence="4">JCM 6833</strain>
    </source>
</reference>
<dbReference type="InterPro" id="IPR029058">
    <property type="entry name" value="AB_hydrolase_fold"/>
</dbReference>
<dbReference type="Gene3D" id="3.40.50.1820">
    <property type="entry name" value="alpha/beta hydrolase"/>
    <property type="match status" value="1"/>
</dbReference>
<accession>A0ABP6C6I0</accession>
<dbReference type="RefSeq" id="WP_344542785.1">
    <property type="nucleotide sequence ID" value="NZ_BAAATD010000005.1"/>
</dbReference>